<name>A0A364KVW4_TALAM</name>
<evidence type="ECO:0000259" key="1">
    <source>
        <dbReference type="Pfam" id="PF07992"/>
    </source>
</evidence>
<feature type="domain" description="FAD/NAD(P)-binding" evidence="1">
    <location>
        <begin position="45"/>
        <end position="324"/>
    </location>
</feature>
<dbReference type="OrthoDB" id="202203at2759"/>
<dbReference type="InterPro" id="IPR036188">
    <property type="entry name" value="FAD/NAD-bd_sf"/>
</dbReference>
<dbReference type="Proteomes" id="UP000249363">
    <property type="component" value="Unassembled WGS sequence"/>
</dbReference>
<dbReference type="GO" id="GO:0050660">
    <property type="term" value="F:flavin adenine dinucleotide binding"/>
    <property type="evidence" value="ECO:0007669"/>
    <property type="project" value="TreeGrafter"/>
</dbReference>
<evidence type="ECO:0000313" key="3">
    <source>
        <dbReference type="Proteomes" id="UP000249363"/>
    </source>
</evidence>
<dbReference type="SUPFAM" id="SSF51905">
    <property type="entry name" value="FAD/NAD(P)-binding domain"/>
    <property type="match status" value="1"/>
</dbReference>
<gene>
    <name evidence="2" type="ORF">BHQ10_003702</name>
</gene>
<protein>
    <recommendedName>
        <fullName evidence="1">FAD/NAD(P)-binding domain-containing protein</fullName>
    </recommendedName>
</protein>
<dbReference type="PANTHER" id="PTHR43735">
    <property type="entry name" value="APOPTOSIS-INDUCING FACTOR 1"/>
    <property type="match status" value="1"/>
</dbReference>
<dbReference type="PRINTS" id="PR00368">
    <property type="entry name" value="FADPNR"/>
</dbReference>
<sequence length="416" mass="46463">MPLLERIRFTLKFLRIAIPIVFTVIQQRILALHHKWTYHSVPAPKDIVVLGGSFTGIQLVRRLQESVPSGYRVTLIERNSHFHYLFNFPRYSVMTGGREKYAFIPFDGIAATAPRGAFRHIQDTATSIKDGRVYLESGRVVEYAYLVIATGSRGSVPAKLTSTEINEACKEMQSVQEDIQAAQRIAVVGGGAVGVELAADIKSFYPEKDVTIVHSRERLLSRFRPRLHDYVYEKLQDMGINIILNERPQIKKGKNALLFSNGEIRDYDLILPCAGQTPNSDIIKDLAPEAICPKTNHVLVKPTLQIDTSRSSNVFAMGDVAETGGSRMASAGFFQTETILQNIYTMIRGKTPSSVYKPCLVIEGRLKLSLGKDEGVLYIEDDDGTDMLSPTKLKLLDLGIEEAWTVLYLKFPGKLI</sequence>
<evidence type="ECO:0000313" key="2">
    <source>
        <dbReference type="EMBL" id="RAO67690.1"/>
    </source>
</evidence>
<dbReference type="PANTHER" id="PTHR43735:SF5">
    <property type="entry name" value="FAD_NAD(P)-BINDING DOMAIN-CONTAINING PROTEIN"/>
    <property type="match status" value="1"/>
</dbReference>
<dbReference type="Gene3D" id="3.50.50.100">
    <property type="match status" value="1"/>
</dbReference>
<proteinExistence type="predicted"/>
<dbReference type="AlphaFoldDB" id="A0A364KVW4"/>
<dbReference type="EMBL" id="MIKG01000006">
    <property type="protein sequence ID" value="RAO67690.1"/>
    <property type="molecule type" value="Genomic_DNA"/>
</dbReference>
<accession>A0A364KVW4</accession>
<dbReference type="RefSeq" id="XP_040732206.1">
    <property type="nucleotide sequence ID" value="XM_040875988.1"/>
</dbReference>
<reference evidence="2 3" key="1">
    <citation type="journal article" date="2017" name="Biotechnol. Biofuels">
        <title>Differential beta-glucosidase expression as a function of carbon source availability in Talaromyces amestolkiae: a genomic and proteomic approach.</title>
        <authorList>
            <person name="de Eugenio L.I."/>
            <person name="Mendez-Liter J.A."/>
            <person name="Nieto-Dominguez M."/>
            <person name="Alonso L."/>
            <person name="Gil-Munoz J."/>
            <person name="Barriuso J."/>
            <person name="Prieto A."/>
            <person name="Martinez M.J."/>
        </authorList>
    </citation>
    <scope>NUCLEOTIDE SEQUENCE [LARGE SCALE GENOMIC DNA]</scope>
    <source>
        <strain evidence="2 3">CIB</strain>
    </source>
</reference>
<dbReference type="Pfam" id="PF07992">
    <property type="entry name" value="Pyr_redox_2"/>
    <property type="match status" value="1"/>
</dbReference>
<dbReference type="GO" id="GO:0005737">
    <property type="term" value="C:cytoplasm"/>
    <property type="evidence" value="ECO:0007669"/>
    <property type="project" value="TreeGrafter"/>
</dbReference>
<dbReference type="InterPro" id="IPR023753">
    <property type="entry name" value="FAD/NAD-binding_dom"/>
</dbReference>
<dbReference type="STRING" id="1196081.A0A364KVW4"/>
<dbReference type="GO" id="GO:0004174">
    <property type="term" value="F:electron-transferring-flavoprotein dehydrogenase activity"/>
    <property type="evidence" value="ECO:0007669"/>
    <property type="project" value="TreeGrafter"/>
</dbReference>
<comment type="caution">
    <text evidence="2">The sequence shown here is derived from an EMBL/GenBank/DDBJ whole genome shotgun (WGS) entry which is preliminary data.</text>
</comment>
<organism evidence="2 3">
    <name type="scientific">Talaromyces amestolkiae</name>
    <dbReference type="NCBI Taxonomy" id="1196081"/>
    <lineage>
        <taxon>Eukaryota</taxon>
        <taxon>Fungi</taxon>
        <taxon>Dikarya</taxon>
        <taxon>Ascomycota</taxon>
        <taxon>Pezizomycotina</taxon>
        <taxon>Eurotiomycetes</taxon>
        <taxon>Eurotiomycetidae</taxon>
        <taxon>Eurotiales</taxon>
        <taxon>Trichocomaceae</taxon>
        <taxon>Talaromyces</taxon>
        <taxon>Talaromyces sect. Talaromyces</taxon>
    </lineage>
</organism>
<keyword evidence="3" id="KW-1185">Reference proteome</keyword>
<dbReference type="GeneID" id="63792918"/>